<dbReference type="RefSeq" id="WP_124944867.1">
    <property type="nucleotide sequence ID" value="NZ_BHVT01000003.1"/>
</dbReference>
<dbReference type="EMBL" id="SMCO01000017">
    <property type="protein sequence ID" value="TCV82977.1"/>
    <property type="molecule type" value="Genomic_DNA"/>
</dbReference>
<protein>
    <submittedName>
        <fullName evidence="1">Uncharacterized protein</fullName>
    </submittedName>
</protein>
<keyword evidence="2" id="KW-1185">Reference proteome</keyword>
<reference evidence="1 2" key="1">
    <citation type="submission" date="2019-03" db="EMBL/GenBank/DDBJ databases">
        <title>Genomic Encyclopedia of Type Strains, Phase IV (KMG-IV): sequencing the most valuable type-strain genomes for metagenomic binning, comparative biology and taxonomic classification.</title>
        <authorList>
            <person name="Goeker M."/>
        </authorList>
    </citation>
    <scope>NUCLEOTIDE SEQUENCE [LARGE SCALE GENOMIC DNA]</scope>
    <source>
        <strain evidence="1 2">DSM 100309</strain>
    </source>
</reference>
<evidence type="ECO:0000313" key="1">
    <source>
        <dbReference type="EMBL" id="TCV82977.1"/>
    </source>
</evidence>
<gene>
    <name evidence="1" type="ORF">EDC63_11710</name>
</gene>
<sequence length="171" mass="19916">MIEQHLCIKHEGSEFWNATIWFPVREGHVYGYFIDATDTQFIWEVKDGVKRISDGLIAEWHLQDGKFVDAKGSQTSSGESNVTMDGELFGQVEQAAANMINQYLWHDSVEESFELYSPYFYENGLEMMAVNFKPEECEELFRHSDGFVICDEEIDELHDDLNEMFGWLYAE</sequence>
<accession>A0A4R3XVM5</accession>
<comment type="caution">
    <text evidence="1">The sequence shown here is derived from an EMBL/GenBank/DDBJ whole genome shotgun (WGS) entry which is preliminary data.</text>
</comment>
<name>A0A4R3XVM5_9PROT</name>
<organism evidence="1 2">
    <name type="scientific">Sulfurirhabdus autotrophica</name>
    <dbReference type="NCBI Taxonomy" id="1706046"/>
    <lineage>
        <taxon>Bacteria</taxon>
        <taxon>Pseudomonadati</taxon>
        <taxon>Pseudomonadota</taxon>
        <taxon>Betaproteobacteria</taxon>
        <taxon>Nitrosomonadales</taxon>
        <taxon>Sulfuricellaceae</taxon>
        <taxon>Sulfurirhabdus</taxon>
    </lineage>
</organism>
<dbReference type="Proteomes" id="UP000295367">
    <property type="component" value="Unassembled WGS sequence"/>
</dbReference>
<evidence type="ECO:0000313" key="2">
    <source>
        <dbReference type="Proteomes" id="UP000295367"/>
    </source>
</evidence>
<dbReference type="AlphaFoldDB" id="A0A4R3XVM5"/>
<proteinExistence type="predicted"/>